<protein>
    <recommendedName>
        <fullName evidence="4">Proteophosphoglycan ppg4</fullName>
    </recommendedName>
</protein>
<organism evidence="2 3">
    <name type="scientific">Rhodotorula paludigena</name>
    <dbReference type="NCBI Taxonomy" id="86838"/>
    <lineage>
        <taxon>Eukaryota</taxon>
        <taxon>Fungi</taxon>
        <taxon>Dikarya</taxon>
        <taxon>Basidiomycota</taxon>
        <taxon>Pucciniomycotina</taxon>
        <taxon>Microbotryomycetes</taxon>
        <taxon>Sporidiobolales</taxon>
        <taxon>Sporidiobolaceae</taxon>
        <taxon>Rhodotorula</taxon>
    </lineage>
</organism>
<feature type="compositionally biased region" description="Low complexity" evidence="1">
    <location>
        <begin position="176"/>
        <end position="207"/>
    </location>
</feature>
<name>A0AAV5GPH6_9BASI</name>
<feature type="compositionally biased region" description="Low complexity" evidence="1">
    <location>
        <begin position="846"/>
        <end position="890"/>
    </location>
</feature>
<feature type="compositionally biased region" description="Polar residues" evidence="1">
    <location>
        <begin position="507"/>
        <end position="521"/>
    </location>
</feature>
<gene>
    <name evidence="2" type="ORF">Rhopal_004852-T1</name>
</gene>
<feature type="region of interest" description="Disordered" evidence="1">
    <location>
        <begin position="637"/>
        <end position="663"/>
    </location>
</feature>
<dbReference type="Proteomes" id="UP001342314">
    <property type="component" value="Unassembled WGS sequence"/>
</dbReference>
<accession>A0AAV5GPH6</accession>
<evidence type="ECO:0000313" key="2">
    <source>
        <dbReference type="EMBL" id="GJN91829.1"/>
    </source>
</evidence>
<feature type="compositionally biased region" description="Low complexity" evidence="1">
    <location>
        <begin position="650"/>
        <end position="662"/>
    </location>
</feature>
<feature type="compositionally biased region" description="Polar residues" evidence="1">
    <location>
        <begin position="776"/>
        <end position="793"/>
    </location>
</feature>
<feature type="region of interest" description="Disordered" evidence="1">
    <location>
        <begin position="169"/>
        <end position="216"/>
    </location>
</feature>
<feature type="compositionally biased region" description="Low complexity" evidence="1">
    <location>
        <begin position="533"/>
        <end position="548"/>
    </location>
</feature>
<proteinExistence type="predicted"/>
<feature type="compositionally biased region" description="Polar residues" evidence="1">
    <location>
        <begin position="438"/>
        <end position="456"/>
    </location>
</feature>
<dbReference type="AlphaFoldDB" id="A0AAV5GPH6"/>
<sequence>MVMLLGAPLASREHAQRLCWLLSVGTLADVVDELKSPTWVSLAHRSAQSPLNESGWDGMLLTGCAATAPGRALAFRLAVVALLFELGADPLARGEDGRPLEWVFETLEEAQGREWCAHELKRARRAWTDRTKYQLPPVSHPEQPPAKRQRTASPLPDYDVAVAVEPVKHEPQEDGPQAAQQYSSAPQQASTSAPQASADQPAWSFPARAPPPPQYAAAPAYSPYPRLSPREAFVFKPLILTLRELYDDMRRPKWSQVGSELRARYPDVFQRDMELSTFKRYVFKAEALGIIAIGDGGKQGQEWVSLKVEPSGARSASPQQGRRPPPCPPPPPPLADHLREVNRQISPTPAPALGTSHDRRPHTAATGSNTVMPVMGSAAPKPRIASRDRLPPADFGLSRGPQATSTAPSVAGAQPVAPEVASDPRVQSASRLPRNLPPASTTKASMPISTAVSDGGTSAALARRSAAQDVQPMQVDKPLSQASPAPVATSNAAVGPPSAPRAPSEPLANSATTSRLPSSTRLPPHLQRPVTTAPLPVDNVAAAAAEPAQPEEDEPMDLDEDEDEASPPTPQTAPAAPAIVKPLAAWPALRVPPSTAATASTIRSPAAAAKEASGNASAVASTPPASKAPAFVPACAGSQTPAAAPEERASSVPAQQAAASVAHDANVPVVRPASSSGRLPLNLLAKKRPSAAGVALSTLEEKPESESYASGASHAPQKAGSPAEGQAKVMSGSRLPQNLAAAPLRRSTSVAPCATSAAPSTGPGHSERPAVPVQRPATSAENVEITATATTRGPSKGSGRLPAGVLGGAGAHQVKTSSRLPPGLPTGGSSGRLPVKASAPVDSSQPAAPLAATSAVAPPGASAPQAPTSSGGASASPAPAAPAHAVRRQAAPPVEMELHNLPSWMTQPLLKHYLVHGPSTFSGLTRDQVPHLEQLVHEGHFDGREGGDVLVPLMRRVELIPAQGDGVSANVKYATRASAEQAKALFGGRRIVEAIVEDRPVTWLDKEERTAGRG</sequence>
<dbReference type="EMBL" id="BQKY01000009">
    <property type="protein sequence ID" value="GJN91829.1"/>
    <property type="molecule type" value="Genomic_DNA"/>
</dbReference>
<feature type="compositionally biased region" description="Polar residues" evidence="1">
    <location>
        <begin position="480"/>
        <end position="492"/>
    </location>
</feature>
<feature type="region of interest" description="Disordered" evidence="1">
    <location>
        <begin position="308"/>
        <end position="575"/>
    </location>
</feature>
<feature type="compositionally biased region" description="Acidic residues" evidence="1">
    <location>
        <begin position="549"/>
        <end position="565"/>
    </location>
</feature>
<reference evidence="2 3" key="1">
    <citation type="submission" date="2021-12" db="EMBL/GenBank/DDBJ databases">
        <title>High titer production of polyol ester of fatty acids by Rhodotorula paludigena BS15 towards product separation-free biomass refinery.</title>
        <authorList>
            <person name="Mano J."/>
            <person name="Ono H."/>
            <person name="Tanaka T."/>
            <person name="Naito K."/>
            <person name="Sushida H."/>
            <person name="Ike M."/>
            <person name="Tokuyasu K."/>
            <person name="Kitaoka M."/>
        </authorList>
    </citation>
    <scope>NUCLEOTIDE SEQUENCE [LARGE SCALE GENOMIC DNA]</scope>
    <source>
        <strain evidence="2 3">BS15</strain>
    </source>
</reference>
<feature type="region of interest" description="Disordered" evidence="1">
    <location>
        <begin position="753"/>
        <end position="890"/>
    </location>
</feature>
<feature type="region of interest" description="Disordered" evidence="1">
    <location>
        <begin position="132"/>
        <end position="155"/>
    </location>
</feature>
<comment type="caution">
    <text evidence="2">The sequence shown here is derived from an EMBL/GenBank/DDBJ whole genome shotgun (WGS) entry which is preliminary data.</text>
</comment>
<evidence type="ECO:0000256" key="1">
    <source>
        <dbReference type="SAM" id="MobiDB-lite"/>
    </source>
</evidence>
<feature type="region of interest" description="Disordered" evidence="1">
    <location>
        <begin position="695"/>
        <end position="731"/>
    </location>
</feature>
<keyword evidence="3" id="KW-1185">Reference proteome</keyword>
<evidence type="ECO:0000313" key="3">
    <source>
        <dbReference type="Proteomes" id="UP001342314"/>
    </source>
</evidence>
<evidence type="ECO:0008006" key="4">
    <source>
        <dbReference type="Google" id="ProtNLM"/>
    </source>
</evidence>
<feature type="compositionally biased region" description="Pro residues" evidence="1">
    <location>
        <begin position="323"/>
        <end position="334"/>
    </location>
</feature>